<keyword evidence="3" id="KW-0862">Zinc</keyword>
<dbReference type="InterPro" id="IPR050869">
    <property type="entry name" value="H3K4_H4K5_MeTrfase"/>
</dbReference>
<dbReference type="GeneID" id="19974650"/>
<dbReference type="Pfam" id="PF00856">
    <property type="entry name" value="SET"/>
    <property type="match status" value="1"/>
</dbReference>
<dbReference type="OrthoDB" id="5945798at2759"/>
<dbReference type="Proteomes" id="UP000030752">
    <property type="component" value="Unassembled WGS sequence"/>
</dbReference>
<dbReference type="PANTHER" id="PTHR12197">
    <property type="entry name" value="HISTONE-LYSINE N-METHYLTRANSFERASE SMYD"/>
    <property type="match status" value="1"/>
</dbReference>
<dbReference type="GO" id="GO:0008270">
    <property type="term" value="F:zinc ion binding"/>
    <property type="evidence" value="ECO:0007669"/>
    <property type="project" value="UniProtKB-KW"/>
</dbReference>
<proteinExistence type="predicted"/>
<dbReference type="eggNOG" id="KOG2084">
    <property type="taxonomic scope" value="Eukaryota"/>
</dbReference>
<evidence type="ECO:0000256" key="1">
    <source>
        <dbReference type="ARBA" id="ARBA00022723"/>
    </source>
</evidence>
<keyword evidence="2 4" id="KW-0863">Zinc-finger</keyword>
<reference evidence="7 8" key="1">
    <citation type="submission" date="2013-03" db="EMBL/GenBank/DDBJ databases">
        <title>The Genome Sequence of Phialophora europaea CBS 101466.</title>
        <authorList>
            <consortium name="The Broad Institute Genomics Platform"/>
            <person name="Cuomo C."/>
            <person name="de Hoog S."/>
            <person name="Gorbushina A."/>
            <person name="Walker B."/>
            <person name="Young S.K."/>
            <person name="Zeng Q."/>
            <person name="Gargeya S."/>
            <person name="Fitzgerald M."/>
            <person name="Haas B."/>
            <person name="Abouelleil A."/>
            <person name="Allen A.W."/>
            <person name="Alvarado L."/>
            <person name="Arachchi H.M."/>
            <person name="Berlin A.M."/>
            <person name="Chapman S.B."/>
            <person name="Gainer-Dewar J."/>
            <person name="Goldberg J."/>
            <person name="Griggs A."/>
            <person name="Gujja S."/>
            <person name="Hansen M."/>
            <person name="Howarth C."/>
            <person name="Imamovic A."/>
            <person name="Ireland A."/>
            <person name="Larimer J."/>
            <person name="McCowan C."/>
            <person name="Murphy C."/>
            <person name="Pearson M."/>
            <person name="Poon T.W."/>
            <person name="Priest M."/>
            <person name="Roberts A."/>
            <person name="Saif S."/>
            <person name="Shea T."/>
            <person name="Sisk P."/>
            <person name="Sykes S."/>
            <person name="Wortman J."/>
            <person name="Nusbaum C."/>
            <person name="Birren B."/>
        </authorList>
    </citation>
    <scope>NUCLEOTIDE SEQUENCE [LARGE SCALE GENOMIC DNA]</scope>
    <source>
        <strain evidence="7 8">CBS 101466</strain>
    </source>
</reference>
<dbReference type="HOGENOM" id="CLU_018406_5_1_1"/>
<evidence type="ECO:0000313" key="8">
    <source>
        <dbReference type="Proteomes" id="UP000030752"/>
    </source>
</evidence>
<dbReference type="InterPro" id="IPR001214">
    <property type="entry name" value="SET_dom"/>
</dbReference>
<dbReference type="STRING" id="1220924.W2RPQ1"/>
<dbReference type="FunCoup" id="W2RPQ1">
    <property type="interactions" value="643"/>
</dbReference>
<gene>
    <name evidence="7" type="ORF">HMPREF1541_07311</name>
</gene>
<evidence type="ECO:0000259" key="6">
    <source>
        <dbReference type="PROSITE" id="PS50865"/>
    </source>
</evidence>
<dbReference type="PROSITE" id="PS50280">
    <property type="entry name" value="SET"/>
    <property type="match status" value="1"/>
</dbReference>
<dbReference type="EMBL" id="KB822723">
    <property type="protein sequence ID" value="ETN37688.1"/>
    <property type="molecule type" value="Genomic_DNA"/>
</dbReference>
<name>W2RPQ1_CYPE1</name>
<protein>
    <submittedName>
        <fullName evidence="7">Uncharacterized protein</fullName>
    </submittedName>
</protein>
<keyword evidence="8" id="KW-1185">Reference proteome</keyword>
<feature type="domain" description="SET" evidence="5">
    <location>
        <begin position="15"/>
        <end position="275"/>
    </location>
</feature>
<dbReference type="RefSeq" id="XP_008719857.1">
    <property type="nucleotide sequence ID" value="XM_008721635.1"/>
</dbReference>
<dbReference type="InterPro" id="IPR046341">
    <property type="entry name" value="SET_dom_sf"/>
</dbReference>
<evidence type="ECO:0000259" key="5">
    <source>
        <dbReference type="PROSITE" id="PS50280"/>
    </source>
</evidence>
<sequence length="535" mass="59495">MALASSPLKQNIKDDGVKREKLSGRGNGLLATRDFSPHAQILFVKRPLILALDKPQLETTCYACLRSQDAQVTSNGTEPGELTLKTCMGCHTVRFCNKTCQKHAWTSYHKLECKLFAKLHPRVLPSAARGIIRLLLQLKHGLITDEEWSQLRDLESHQNDLCEAGGDRWEDISLMIKAIMAYSGTKESLETVTRICCTLMVNSFTLTTPTFDPVGIVLHPLPAMMNHSCEPNAIVRFDITSSTSPVPIPKVHHGSISVHALRPIAKGEEICITYIDATMSLERRQADLKLRYFFDCGCLMCQRGPRIEESNAEALPTLSTATNLLLSLSSKPRTHELYIPELRRALGNLAALDDLPLHSYPYAQLRHQLVLALIATQDFEEAMRQNLVLTSKIDPVLYEQQHHPSRLVSKWRLLQLVKYCAADTSSEATAETLSILTCVLLDGLANTCLKNAAGSNVTEVTDEKPDVPLGQFELMVYQALVEVKHGDGKVIWQNYEARKSYWRAETAAWAEGIMARVLKDEPGGGLGGGQLDLMQ</sequence>
<evidence type="ECO:0000256" key="2">
    <source>
        <dbReference type="ARBA" id="ARBA00022771"/>
    </source>
</evidence>
<keyword evidence="1" id="KW-0479">Metal-binding</keyword>
<organism evidence="7 8">
    <name type="scientific">Cyphellophora europaea (strain CBS 101466)</name>
    <name type="common">Phialophora europaea</name>
    <dbReference type="NCBI Taxonomy" id="1220924"/>
    <lineage>
        <taxon>Eukaryota</taxon>
        <taxon>Fungi</taxon>
        <taxon>Dikarya</taxon>
        <taxon>Ascomycota</taxon>
        <taxon>Pezizomycotina</taxon>
        <taxon>Eurotiomycetes</taxon>
        <taxon>Chaetothyriomycetidae</taxon>
        <taxon>Chaetothyriales</taxon>
        <taxon>Cyphellophoraceae</taxon>
        <taxon>Cyphellophora</taxon>
    </lineage>
</organism>
<dbReference type="PANTHER" id="PTHR12197:SF251">
    <property type="entry name" value="EG:BACR7C10.4 PROTEIN"/>
    <property type="match status" value="1"/>
</dbReference>
<dbReference type="CDD" id="cd20071">
    <property type="entry name" value="SET_SMYD"/>
    <property type="match status" value="1"/>
</dbReference>
<dbReference type="Pfam" id="PF01753">
    <property type="entry name" value="zf-MYND"/>
    <property type="match status" value="1"/>
</dbReference>
<accession>W2RPQ1</accession>
<dbReference type="PROSITE" id="PS50865">
    <property type="entry name" value="ZF_MYND_2"/>
    <property type="match status" value="1"/>
</dbReference>
<dbReference type="Gene3D" id="1.10.220.160">
    <property type="match status" value="1"/>
</dbReference>
<dbReference type="Gene3D" id="6.10.140.2220">
    <property type="match status" value="1"/>
</dbReference>
<evidence type="ECO:0000256" key="4">
    <source>
        <dbReference type="PROSITE-ProRule" id="PRU00134"/>
    </source>
</evidence>
<evidence type="ECO:0000256" key="3">
    <source>
        <dbReference type="ARBA" id="ARBA00022833"/>
    </source>
</evidence>
<dbReference type="SUPFAM" id="SSF82199">
    <property type="entry name" value="SET domain"/>
    <property type="match status" value="1"/>
</dbReference>
<dbReference type="VEuPathDB" id="FungiDB:HMPREF1541_07311"/>
<feature type="domain" description="MYND-type" evidence="6">
    <location>
        <begin position="61"/>
        <end position="113"/>
    </location>
</feature>
<dbReference type="InParanoid" id="W2RPQ1"/>
<dbReference type="Gene3D" id="2.170.270.10">
    <property type="entry name" value="SET domain"/>
    <property type="match status" value="1"/>
</dbReference>
<evidence type="ECO:0000313" key="7">
    <source>
        <dbReference type="EMBL" id="ETN37688.1"/>
    </source>
</evidence>
<dbReference type="GO" id="GO:0005634">
    <property type="term" value="C:nucleus"/>
    <property type="evidence" value="ECO:0007669"/>
    <property type="project" value="TreeGrafter"/>
</dbReference>
<dbReference type="InterPro" id="IPR002893">
    <property type="entry name" value="Znf_MYND"/>
</dbReference>
<dbReference type="AlphaFoldDB" id="W2RPQ1"/>